<accession>A0AAX3EEC1</accession>
<dbReference type="AlphaFoldDB" id="A0AAX3EEC1"/>
<feature type="transmembrane region" description="Helical" evidence="2">
    <location>
        <begin position="85"/>
        <end position="104"/>
    </location>
</feature>
<proteinExistence type="predicted"/>
<dbReference type="Proteomes" id="UP001163293">
    <property type="component" value="Chromosome"/>
</dbReference>
<name>A0AAX3EEC1_PAEUR</name>
<dbReference type="EMBL" id="CP101185">
    <property type="protein sequence ID" value="UYV95968.1"/>
    <property type="molecule type" value="Genomic_DNA"/>
</dbReference>
<evidence type="ECO:0000313" key="3">
    <source>
        <dbReference type="EMBL" id="UYV95968.1"/>
    </source>
</evidence>
<feature type="compositionally biased region" description="Polar residues" evidence="1">
    <location>
        <begin position="1"/>
        <end position="13"/>
    </location>
</feature>
<keyword evidence="2" id="KW-0472">Membrane</keyword>
<evidence type="ECO:0000313" key="4">
    <source>
        <dbReference type="Proteomes" id="UP001163293"/>
    </source>
</evidence>
<organism evidence="3 4">
    <name type="scientific">Paenarthrobacter ureafaciens</name>
    <dbReference type="NCBI Taxonomy" id="37931"/>
    <lineage>
        <taxon>Bacteria</taxon>
        <taxon>Bacillati</taxon>
        <taxon>Actinomycetota</taxon>
        <taxon>Actinomycetes</taxon>
        <taxon>Micrococcales</taxon>
        <taxon>Micrococcaceae</taxon>
        <taxon>Paenarthrobacter</taxon>
    </lineage>
</organism>
<feature type="region of interest" description="Disordered" evidence="1">
    <location>
        <begin position="1"/>
        <end position="46"/>
    </location>
</feature>
<keyword evidence="2" id="KW-1133">Transmembrane helix</keyword>
<feature type="compositionally biased region" description="Basic and acidic residues" evidence="1">
    <location>
        <begin position="30"/>
        <end position="39"/>
    </location>
</feature>
<protein>
    <submittedName>
        <fullName evidence="3">Uncharacterized protein</fullName>
    </submittedName>
</protein>
<sequence>MRTTREGTGTVTSADDDAHGRAGNTVVDNDGAKADDGVPKKLKAPATRRRVSGVELEARFESWRSERHCELQARTPQESARRTRLVLSGVMGVAILGLAAAAGVTGRGFEVEHAANADRIASLQVQVEDARSTPVATDLSGKMMRLTEAAAKDARKVAEAQQGFAQLHHEAATQPNAGNGTPNAAMLQIAEHRRTLAPLFSLRSFLADEKGAYSWTSVTPFDPSTQIDPRFPWYVRYEGVKASSPDVYAWSVESVMPDLAVQDATGTTRTARVIWLCRDTASGQVLAWANAAYSYDGRTGTFDDLKVVVTAAGAEHQQGASATGNGSGEG</sequence>
<dbReference type="RefSeq" id="WP_069694987.1">
    <property type="nucleotide sequence ID" value="NZ_CP043010.1"/>
</dbReference>
<gene>
    <name evidence="3" type="ORF">NL394_12845</name>
</gene>
<keyword evidence="4" id="KW-1185">Reference proteome</keyword>
<keyword evidence="2" id="KW-0812">Transmembrane</keyword>
<reference evidence="3" key="1">
    <citation type="submission" date="2022-07" db="EMBL/GenBank/DDBJ databases">
        <authorList>
            <person name="Wu T."/>
        </authorList>
    </citation>
    <scope>NUCLEOTIDE SEQUENCE</scope>
    <source>
        <strain evidence="3">SD-1</strain>
    </source>
</reference>
<evidence type="ECO:0000256" key="2">
    <source>
        <dbReference type="SAM" id="Phobius"/>
    </source>
</evidence>
<evidence type="ECO:0000256" key="1">
    <source>
        <dbReference type="SAM" id="MobiDB-lite"/>
    </source>
</evidence>